<reference evidence="1 2" key="1">
    <citation type="journal article" date="2021" name="ISME Commun">
        <title>Automated analysis of genomic sequences facilitates high-throughput and comprehensive description of bacteria.</title>
        <authorList>
            <person name="Hitch T.C.A."/>
        </authorList>
    </citation>
    <scope>NUCLEOTIDE SEQUENCE [LARGE SCALE GENOMIC DNA]</scope>
    <source>
        <strain evidence="1 2">Sanger_19</strain>
    </source>
</reference>
<dbReference type="RefSeq" id="WP_262623325.1">
    <property type="nucleotide sequence ID" value="NZ_JAOQKI010000002.1"/>
</dbReference>
<name>A0ABT2SA86_9FIRM</name>
<dbReference type="Proteomes" id="UP001209666">
    <property type="component" value="Unassembled WGS sequence"/>
</dbReference>
<protein>
    <submittedName>
        <fullName evidence="1">Rpn family recombination-promoting nuclease/putative transposase</fullName>
    </submittedName>
</protein>
<sequence length="319" mass="36666">MNSEITNAVKAARNRAQYDECAKRLLGQKSILAHILVNTVDEFKGMNPKDVIPYIEGEPQVGVVPIEPGLTNASDMAGHIGGFNSENAEINEGTVRFDIVFYVRMRDGISQIIVNIEAQKNKPVTYKILNRAIFYVSRLISSQKERDFWHSDYDDIKRVFSIWICMNMDMNSLSYIHLMKEDIVNEYDWEGNIDLLNIVLLGVTNEVPKREKRYELHRLISTLLSNEIEAEEKLNIIELEYQIPVSEELREEVNLMCNLSEGIEERAAEKAAEKTLRETNKKVITNMHRKGYTLEQIAEIVEIKPEEVGKIIEEESMSV</sequence>
<evidence type="ECO:0000313" key="1">
    <source>
        <dbReference type="EMBL" id="MCU6715968.1"/>
    </source>
</evidence>
<comment type="caution">
    <text evidence="1">The sequence shown here is derived from an EMBL/GenBank/DDBJ whole genome shotgun (WGS) entry which is preliminary data.</text>
</comment>
<keyword evidence="2" id="KW-1185">Reference proteome</keyword>
<organism evidence="1 2">
    <name type="scientific">Roseburia amylophila</name>
    <dbReference type="NCBI Taxonomy" id="2981794"/>
    <lineage>
        <taxon>Bacteria</taxon>
        <taxon>Bacillati</taxon>
        <taxon>Bacillota</taxon>
        <taxon>Clostridia</taxon>
        <taxon>Lachnospirales</taxon>
        <taxon>Lachnospiraceae</taxon>
        <taxon>Roseburia</taxon>
    </lineage>
</organism>
<gene>
    <name evidence="1" type="ORF">OCV43_01600</name>
</gene>
<evidence type="ECO:0000313" key="2">
    <source>
        <dbReference type="Proteomes" id="UP001209666"/>
    </source>
</evidence>
<proteinExistence type="predicted"/>
<dbReference type="EMBL" id="JAOQKI010000002">
    <property type="protein sequence ID" value="MCU6715968.1"/>
    <property type="molecule type" value="Genomic_DNA"/>
</dbReference>
<accession>A0ABT2SA86</accession>